<evidence type="ECO:0000313" key="2">
    <source>
        <dbReference type="EMBL" id="XDJ14846.1"/>
    </source>
</evidence>
<dbReference type="EMBL" id="PQ015378">
    <property type="protein sequence ID" value="XDJ14846.1"/>
    <property type="molecule type" value="Genomic_DNA"/>
</dbReference>
<organism evidence="2">
    <name type="scientific">Pseudomonas phage RVTF4</name>
    <dbReference type="NCBI Taxonomy" id="3236931"/>
    <lineage>
        <taxon>Viruses</taxon>
    </lineage>
</organism>
<proteinExistence type="predicted"/>
<reference evidence="2" key="1">
    <citation type="submission" date="2024-07" db="EMBL/GenBank/DDBJ databases">
        <authorList>
            <person name="Bringhurst R.M."/>
            <person name="Homer T.E."/>
        </authorList>
    </citation>
    <scope>NUCLEOTIDE SEQUENCE</scope>
</reference>
<feature type="region of interest" description="Disordered" evidence="1">
    <location>
        <begin position="1"/>
        <end position="55"/>
    </location>
</feature>
<name>A0AB39CD57_9VIRU</name>
<feature type="compositionally biased region" description="Basic and acidic residues" evidence="1">
    <location>
        <begin position="31"/>
        <end position="43"/>
    </location>
</feature>
<accession>A0AB39CD57</accession>
<evidence type="ECO:0000256" key="1">
    <source>
        <dbReference type="SAM" id="MobiDB-lite"/>
    </source>
</evidence>
<protein>
    <submittedName>
        <fullName evidence="2">Internal head protein</fullName>
    </submittedName>
</protein>
<dbReference type="InterPro" id="IPR024413">
    <property type="entry name" value="Phage_phiKZ_Orf92_int-head"/>
</dbReference>
<feature type="compositionally biased region" description="Polar residues" evidence="1">
    <location>
        <begin position="46"/>
        <end position="55"/>
    </location>
</feature>
<sequence>MAKKSLSKMIASLEDQDGTAQVVDASNPSADLKDEVETPKRDAVQSGDNQPTDDQVQADMKDFTAMDKASIAQGEALHKKFERLADAEASTEAYVGILRGAVKKRQGIDGATAVVIAQDLKSQYPQFFKTMTASLEAISMEEGEGVGYSSSSKEVALTENAAKEGEGKLAKLGNAVKEGWKKFMAWLKERWLKLKGFFEKVFGRAKTVKEANQKLLANPKPEAAAEVAKMLGAPRTGTVEKEPAKEAPAAQVDPQDRDRVSAPNIGVLSGKDPMDVKKINLKVLKDMNDNWMKPTAASVAAVLKLLMGDETKTIQAIDMQAIAQEIIKVDYTPVEGLLPSNYVLEGTDNKWGFKMVQHEQPEQIDSVEFYGPEAVKRLLATNDELLDIALEMGETWVKVQQDIEKITAEKEYLMDLGKAGEMKKWMTEYLTTLSNSDVVPLTKLIIQACTARLLACGNMTAPK</sequence>
<dbReference type="Pfam" id="PF12699">
    <property type="entry name" value="phiKZ_IP"/>
    <property type="match status" value="1"/>
</dbReference>
<feature type="region of interest" description="Disordered" evidence="1">
    <location>
        <begin position="237"/>
        <end position="266"/>
    </location>
</feature>